<sequence length="122" mass="13227">MRSTKSRKPQRPPGLLSKPPMPMSKHPSPLAPSAANVIRFPLPIPVPTTHCSCKLDRSFSLPISRSCFHSHSTLMLSPLRLPPLSRQHLQLASTSPTRARCHSLHAPSKDDLSAPSTATASP</sequence>
<evidence type="ECO:0000256" key="1">
    <source>
        <dbReference type="SAM" id="MobiDB-lite"/>
    </source>
</evidence>
<feature type="region of interest" description="Disordered" evidence="1">
    <location>
        <begin position="1"/>
        <end position="32"/>
    </location>
</feature>
<dbReference type="Proteomes" id="UP000565441">
    <property type="component" value="Unassembled WGS sequence"/>
</dbReference>
<feature type="compositionally biased region" description="Basic residues" evidence="1">
    <location>
        <begin position="1"/>
        <end position="10"/>
    </location>
</feature>
<proteinExistence type="predicted"/>
<keyword evidence="3" id="KW-1185">Reference proteome</keyword>
<evidence type="ECO:0000313" key="3">
    <source>
        <dbReference type="Proteomes" id="UP000565441"/>
    </source>
</evidence>
<protein>
    <submittedName>
        <fullName evidence="2">Uncharacterized protein</fullName>
    </submittedName>
</protein>
<dbReference type="EMBL" id="JAACJP010000099">
    <property type="protein sequence ID" value="KAF5365863.1"/>
    <property type="molecule type" value="Genomic_DNA"/>
</dbReference>
<reference evidence="2 3" key="1">
    <citation type="journal article" date="2020" name="ISME J.">
        <title>Uncovering the hidden diversity of litter-decomposition mechanisms in mushroom-forming fungi.</title>
        <authorList>
            <person name="Floudas D."/>
            <person name="Bentzer J."/>
            <person name="Ahren D."/>
            <person name="Johansson T."/>
            <person name="Persson P."/>
            <person name="Tunlid A."/>
        </authorList>
    </citation>
    <scope>NUCLEOTIDE SEQUENCE [LARGE SCALE GENOMIC DNA]</scope>
    <source>
        <strain evidence="2 3">CBS 661.87</strain>
    </source>
</reference>
<accession>A0A8H5GIV6</accession>
<feature type="region of interest" description="Disordered" evidence="1">
    <location>
        <begin position="89"/>
        <end position="122"/>
    </location>
</feature>
<comment type="caution">
    <text evidence="2">The sequence shown here is derived from an EMBL/GenBank/DDBJ whole genome shotgun (WGS) entry which is preliminary data.</text>
</comment>
<evidence type="ECO:0000313" key="2">
    <source>
        <dbReference type="EMBL" id="KAF5365863.1"/>
    </source>
</evidence>
<dbReference type="AlphaFoldDB" id="A0A8H5GIV6"/>
<name>A0A8H5GIV6_9AGAR</name>
<organism evidence="2 3">
    <name type="scientific">Tricholomella constricta</name>
    <dbReference type="NCBI Taxonomy" id="117010"/>
    <lineage>
        <taxon>Eukaryota</taxon>
        <taxon>Fungi</taxon>
        <taxon>Dikarya</taxon>
        <taxon>Basidiomycota</taxon>
        <taxon>Agaricomycotina</taxon>
        <taxon>Agaricomycetes</taxon>
        <taxon>Agaricomycetidae</taxon>
        <taxon>Agaricales</taxon>
        <taxon>Tricholomatineae</taxon>
        <taxon>Lyophyllaceae</taxon>
        <taxon>Tricholomella</taxon>
    </lineage>
</organism>
<gene>
    <name evidence="2" type="ORF">D9615_010652</name>
</gene>